<keyword evidence="4" id="KW-1185">Reference proteome</keyword>
<feature type="compositionally biased region" description="Basic and acidic residues" evidence="1">
    <location>
        <begin position="38"/>
        <end position="88"/>
    </location>
</feature>
<dbReference type="STRING" id="391038.Bphy_0800"/>
<keyword evidence="2" id="KW-0732">Signal</keyword>
<feature type="region of interest" description="Disordered" evidence="1">
    <location>
        <begin position="29"/>
        <end position="88"/>
    </location>
</feature>
<dbReference type="OrthoDB" id="9115341at2"/>
<dbReference type="RefSeq" id="WP_012400209.1">
    <property type="nucleotide sequence ID" value="NC_010622.1"/>
</dbReference>
<dbReference type="EMBL" id="CP001043">
    <property type="protein sequence ID" value="ACC69989.1"/>
    <property type="molecule type" value="Genomic_DNA"/>
</dbReference>
<organism evidence="3 4">
    <name type="scientific">Paraburkholderia phymatum (strain DSM 17167 / CIP 108236 / LMG 21445 / STM815)</name>
    <name type="common">Burkholderia phymatum</name>
    <dbReference type="NCBI Taxonomy" id="391038"/>
    <lineage>
        <taxon>Bacteria</taxon>
        <taxon>Pseudomonadati</taxon>
        <taxon>Pseudomonadota</taxon>
        <taxon>Betaproteobacteria</taxon>
        <taxon>Burkholderiales</taxon>
        <taxon>Burkholderiaceae</taxon>
        <taxon>Paraburkholderia</taxon>
    </lineage>
</organism>
<dbReference type="KEGG" id="bph:Bphy_0800"/>
<reference evidence="4" key="1">
    <citation type="journal article" date="2014" name="Stand. Genomic Sci.">
        <title>Complete genome sequence of Burkholderia phymatum STM815(T), a broad host range and efficient nitrogen-fixing symbiont of Mimosa species.</title>
        <authorList>
            <person name="Moulin L."/>
            <person name="Klonowska A."/>
            <person name="Caroline B."/>
            <person name="Booth K."/>
            <person name="Vriezen J.A."/>
            <person name="Melkonian R."/>
            <person name="James E.K."/>
            <person name="Young J.P."/>
            <person name="Bena G."/>
            <person name="Hauser L."/>
            <person name="Land M."/>
            <person name="Kyrpides N."/>
            <person name="Bruce D."/>
            <person name="Chain P."/>
            <person name="Copeland A."/>
            <person name="Pitluck S."/>
            <person name="Woyke T."/>
            <person name="Lizotte-Waniewski M."/>
            <person name="Bristow J."/>
            <person name="Riley M."/>
        </authorList>
    </citation>
    <scope>NUCLEOTIDE SEQUENCE [LARGE SCALE GENOMIC DNA]</scope>
    <source>
        <strain evidence="4">DSM 17167 / CIP 108236 / LMG 21445 / STM815</strain>
    </source>
</reference>
<dbReference type="HOGENOM" id="CLU_189739_0_0_4"/>
<evidence type="ECO:0000313" key="3">
    <source>
        <dbReference type="EMBL" id="ACC69989.1"/>
    </source>
</evidence>
<feature type="signal peptide" evidence="2">
    <location>
        <begin position="1"/>
        <end position="26"/>
    </location>
</feature>
<sequence length="88" mass="9102" precursor="true">MKKTSKTMSALCLALMAGSMTTLAVAQTTHDPATEPMTHADSKAAKAQAKADKKADIAQAKADKKKADAQADADKANADAKVKDAKSQ</sequence>
<evidence type="ECO:0000256" key="2">
    <source>
        <dbReference type="SAM" id="SignalP"/>
    </source>
</evidence>
<dbReference type="AlphaFoldDB" id="B2JFG1"/>
<proteinExistence type="predicted"/>
<accession>B2JFG1</accession>
<evidence type="ECO:0000256" key="1">
    <source>
        <dbReference type="SAM" id="MobiDB-lite"/>
    </source>
</evidence>
<evidence type="ECO:0000313" key="4">
    <source>
        <dbReference type="Proteomes" id="UP000001192"/>
    </source>
</evidence>
<protein>
    <submittedName>
        <fullName evidence="3">Uncharacterized protein</fullName>
    </submittedName>
</protein>
<feature type="chain" id="PRO_5002777877" evidence="2">
    <location>
        <begin position="27"/>
        <end position="88"/>
    </location>
</feature>
<name>B2JFG1_PARP8</name>
<dbReference type="Proteomes" id="UP000001192">
    <property type="component" value="Chromosome 1"/>
</dbReference>
<gene>
    <name evidence="3" type="ordered locus">Bphy_0800</name>
</gene>